<gene>
    <name evidence="1" type="ORF">N7482_006241</name>
</gene>
<dbReference type="Proteomes" id="UP001149163">
    <property type="component" value="Unassembled WGS sequence"/>
</dbReference>
<dbReference type="OrthoDB" id="4932058at2759"/>
<name>A0A9W9I3W4_9EURO</name>
<sequence>MHCNEGCTEANWGCDSCYLWFDSVCNCVRTGNCDSSGPWIRLNDELLSTTQRVAGILNLNSEEPWRWGQTLYKRATQALALNSVRTRKQEQIHFHICDGKLQPGDPKFVLGALNYANHKSLAPVPGHPHWMCRVQSTAGADIDDVTADIKTQTVKGGACSDLVGAAVLTDSHDRTWVCLTTGFESAQGAFCK</sequence>
<evidence type="ECO:0000313" key="1">
    <source>
        <dbReference type="EMBL" id="KAJ5167460.1"/>
    </source>
</evidence>
<keyword evidence="2" id="KW-1185">Reference proteome</keyword>
<dbReference type="AlphaFoldDB" id="A0A9W9I3W4"/>
<comment type="caution">
    <text evidence="1">The sequence shown here is derived from an EMBL/GenBank/DDBJ whole genome shotgun (WGS) entry which is preliminary data.</text>
</comment>
<protein>
    <submittedName>
        <fullName evidence="1">Uncharacterized protein</fullName>
    </submittedName>
</protein>
<accession>A0A9W9I3W4</accession>
<proteinExistence type="predicted"/>
<dbReference type="RefSeq" id="XP_056543921.1">
    <property type="nucleotide sequence ID" value="XM_056688366.1"/>
</dbReference>
<dbReference type="EMBL" id="JAPQKN010000003">
    <property type="protein sequence ID" value="KAJ5167460.1"/>
    <property type="molecule type" value="Genomic_DNA"/>
</dbReference>
<organism evidence="1 2">
    <name type="scientific">Penicillium canariense</name>
    <dbReference type="NCBI Taxonomy" id="189055"/>
    <lineage>
        <taxon>Eukaryota</taxon>
        <taxon>Fungi</taxon>
        <taxon>Dikarya</taxon>
        <taxon>Ascomycota</taxon>
        <taxon>Pezizomycotina</taxon>
        <taxon>Eurotiomycetes</taxon>
        <taxon>Eurotiomycetidae</taxon>
        <taxon>Eurotiales</taxon>
        <taxon>Aspergillaceae</taxon>
        <taxon>Penicillium</taxon>
    </lineage>
</organism>
<reference evidence="1" key="2">
    <citation type="journal article" date="2023" name="IMA Fungus">
        <title>Comparative genomic study of the Penicillium genus elucidates a diverse pangenome and 15 lateral gene transfer events.</title>
        <authorList>
            <person name="Petersen C."/>
            <person name="Sorensen T."/>
            <person name="Nielsen M.R."/>
            <person name="Sondergaard T.E."/>
            <person name="Sorensen J.L."/>
            <person name="Fitzpatrick D.A."/>
            <person name="Frisvad J.C."/>
            <person name="Nielsen K.L."/>
        </authorList>
    </citation>
    <scope>NUCLEOTIDE SEQUENCE</scope>
    <source>
        <strain evidence="1">IBT 26290</strain>
    </source>
</reference>
<evidence type="ECO:0000313" key="2">
    <source>
        <dbReference type="Proteomes" id="UP001149163"/>
    </source>
</evidence>
<dbReference type="GeneID" id="81427542"/>
<reference evidence="1" key="1">
    <citation type="submission" date="2022-11" db="EMBL/GenBank/DDBJ databases">
        <authorList>
            <person name="Petersen C."/>
        </authorList>
    </citation>
    <scope>NUCLEOTIDE SEQUENCE</scope>
    <source>
        <strain evidence="1">IBT 26290</strain>
    </source>
</reference>